<reference evidence="2 3" key="1">
    <citation type="submission" date="2018-07" db="EMBL/GenBank/DDBJ databases">
        <title>Chitinophaga K2CV101002-2 sp. nov., isolated from a monsoon evergreen broad-leaved forest soil.</title>
        <authorList>
            <person name="Lv Y."/>
        </authorList>
    </citation>
    <scope>NUCLEOTIDE SEQUENCE [LARGE SCALE GENOMIC DNA]</scope>
    <source>
        <strain evidence="2 3">GDMCC 1.1288</strain>
    </source>
</reference>
<keyword evidence="1" id="KW-0812">Transmembrane</keyword>
<keyword evidence="1" id="KW-0472">Membrane</keyword>
<organism evidence="2 3">
    <name type="scientific">Chitinophaga silvatica</name>
    <dbReference type="NCBI Taxonomy" id="2282649"/>
    <lineage>
        <taxon>Bacteria</taxon>
        <taxon>Pseudomonadati</taxon>
        <taxon>Bacteroidota</taxon>
        <taxon>Chitinophagia</taxon>
        <taxon>Chitinophagales</taxon>
        <taxon>Chitinophagaceae</taxon>
        <taxon>Chitinophaga</taxon>
    </lineage>
</organism>
<evidence type="ECO:0000313" key="2">
    <source>
        <dbReference type="EMBL" id="RFS25018.1"/>
    </source>
</evidence>
<dbReference type="EMBL" id="QPMM01000002">
    <property type="protein sequence ID" value="RFS25018.1"/>
    <property type="molecule type" value="Genomic_DNA"/>
</dbReference>
<keyword evidence="3" id="KW-1185">Reference proteome</keyword>
<evidence type="ECO:0000313" key="3">
    <source>
        <dbReference type="Proteomes" id="UP000260644"/>
    </source>
</evidence>
<proteinExistence type="predicted"/>
<feature type="transmembrane region" description="Helical" evidence="1">
    <location>
        <begin position="17"/>
        <end position="37"/>
    </location>
</feature>
<sequence>MNDNLNLRGQDNDDPPSWGGVVVGLLLGIGGAFLLYYRYNQFQHINNAAAEITKVEMLIYKVAGKRDIVLLVIYAIVALSGFYLAISNFIRLIKLRSKRDT</sequence>
<dbReference type="RefSeq" id="WP_116975012.1">
    <property type="nucleotide sequence ID" value="NZ_QPMM01000002.1"/>
</dbReference>
<dbReference type="OrthoDB" id="674517at2"/>
<dbReference type="Proteomes" id="UP000260644">
    <property type="component" value="Unassembled WGS sequence"/>
</dbReference>
<protein>
    <submittedName>
        <fullName evidence="2">Uncharacterized protein</fullName>
    </submittedName>
</protein>
<keyword evidence="1" id="KW-1133">Transmembrane helix</keyword>
<gene>
    <name evidence="2" type="ORF">DVR12_07480</name>
</gene>
<dbReference type="AlphaFoldDB" id="A0A3E1YER7"/>
<name>A0A3E1YER7_9BACT</name>
<comment type="caution">
    <text evidence="2">The sequence shown here is derived from an EMBL/GenBank/DDBJ whole genome shotgun (WGS) entry which is preliminary data.</text>
</comment>
<feature type="transmembrane region" description="Helical" evidence="1">
    <location>
        <begin position="68"/>
        <end position="90"/>
    </location>
</feature>
<accession>A0A3E1YER7</accession>
<evidence type="ECO:0000256" key="1">
    <source>
        <dbReference type="SAM" id="Phobius"/>
    </source>
</evidence>